<dbReference type="PANTHER" id="PTHR22911:SF103">
    <property type="entry name" value="BLR2811 PROTEIN"/>
    <property type="match status" value="1"/>
</dbReference>
<name>A0ABQ0AP79_9RHOB</name>
<protein>
    <submittedName>
        <fullName evidence="3">DMT family transporter</fullName>
    </submittedName>
</protein>
<dbReference type="Proteomes" id="UP001441944">
    <property type="component" value="Unassembled WGS sequence"/>
</dbReference>
<keyword evidence="1" id="KW-0812">Transmembrane</keyword>
<keyword evidence="1" id="KW-0472">Membrane</keyword>
<feature type="transmembrane region" description="Helical" evidence="1">
    <location>
        <begin position="95"/>
        <end position="116"/>
    </location>
</feature>
<gene>
    <name evidence="3" type="ORF">NBRC116598_31330</name>
</gene>
<keyword evidence="4" id="KW-1185">Reference proteome</keyword>
<dbReference type="RefSeq" id="WP_295454021.1">
    <property type="nucleotide sequence ID" value="NZ_BAABWU010000014.1"/>
</dbReference>
<feature type="transmembrane region" description="Helical" evidence="1">
    <location>
        <begin position="177"/>
        <end position="195"/>
    </location>
</feature>
<evidence type="ECO:0000256" key="1">
    <source>
        <dbReference type="SAM" id="Phobius"/>
    </source>
</evidence>
<dbReference type="EMBL" id="BAABWU010000014">
    <property type="protein sequence ID" value="GAA6197688.1"/>
    <property type="molecule type" value="Genomic_DNA"/>
</dbReference>
<feature type="transmembrane region" description="Helical" evidence="1">
    <location>
        <begin position="71"/>
        <end position="89"/>
    </location>
</feature>
<keyword evidence="1" id="KW-1133">Transmembrane helix</keyword>
<sequence>MKHNIPLGMLGTVVLAMTLIVIGDTAGKALTVSGASPFFVAWSRFTVAAVVLLPFAGLRSAELRGFLDWRIILRSVLIATGILCILTALRTEPIANVFGGFFVGPIVAFALSALLLKEKADPGRVALLLVSFVGVLLVVKPGFGMQIGMGFALLAGCFHGSYLVATRSLAGRYRPKFLLISQLIIGSVVLLPFSYDEMPQSIDITGGSLILISALGSAAGNFLLVMVNRTTPANVVAPLIYSQLLAATVLGVLVFGTWPDGLALLGLGVIVLSGLSSLWLAGRRMPQV</sequence>
<reference evidence="3 4" key="1">
    <citation type="submission" date="2024-04" db="EMBL/GenBank/DDBJ databases">
        <title>Draft genome sequence of Pseudophaeobacter arcticus NBRC 116598.</title>
        <authorList>
            <person name="Miyakawa T."/>
            <person name="Kusuya Y."/>
            <person name="Miura T."/>
        </authorList>
    </citation>
    <scope>NUCLEOTIDE SEQUENCE [LARGE SCALE GENOMIC DNA]</scope>
    <source>
        <strain evidence="3 4">SU-CL00105</strain>
    </source>
</reference>
<dbReference type="InterPro" id="IPR000620">
    <property type="entry name" value="EamA_dom"/>
</dbReference>
<feature type="transmembrane region" description="Helical" evidence="1">
    <location>
        <begin position="207"/>
        <end position="227"/>
    </location>
</feature>
<feature type="domain" description="EamA" evidence="2">
    <location>
        <begin position="147"/>
        <end position="273"/>
    </location>
</feature>
<comment type="caution">
    <text evidence="3">The sequence shown here is derived from an EMBL/GenBank/DDBJ whole genome shotgun (WGS) entry which is preliminary data.</text>
</comment>
<dbReference type="SUPFAM" id="SSF103481">
    <property type="entry name" value="Multidrug resistance efflux transporter EmrE"/>
    <property type="match status" value="2"/>
</dbReference>
<organism evidence="3 4">
    <name type="scientific">Pseudophaeobacter arcticus</name>
    <dbReference type="NCBI Taxonomy" id="385492"/>
    <lineage>
        <taxon>Bacteria</taxon>
        <taxon>Pseudomonadati</taxon>
        <taxon>Pseudomonadota</taxon>
        <taxon>Alphaproteobacteria</taxon>
        <taxon>Rhodobacterales</taxon>
        <taxon>Paracoccaceae</taxon>
        <taxon>Pseudophaeobacter</taxon>
    </lineage>
</organism>
<dbReference type="PANTHER" id="PTHR22911">
    <property type="entry name" value="ACYL-MALONYL CONDENSING ENZYME-RELATED"/>
    <property type="match status" value="1"/>
</dbReference>
<feature type="transmembrane region" description="Helical" evidence="1">
    <location>
        <begin position="264"/>
        <end position="282"/>
    </location>
</feature>
<proteinExistence type="predicted"/>
<feature type="transmembrane region" description="Helical" evidence="1">
    <location>
        <begin position="39"/>
        <end position="59"/>
    </location>
</feature>
<dbReference type="InterPro" id="IPR037185">
    <property type="entry name" value="EmrE-like"/>
</dbReference>
<feature type="transmembrane region" description="Helical" evidence="1">
    <location>
        <begin position="123"/>
        <end position="139"/>
    </location>
</feature>
<evidence type="ECO:0000259" key="2">
    <source>
        <dbReference type="Pfam" id="PF00892"/>
    </source>
</evidence>
<feature type="transmembrane region" description="Helical" evidence="1">
    <location>
        <begin position="145"/>
        <end position="165"/>
    </location>
</feature>
<feature type="domain" description="EamA" evidence="2">
    <location>
        <begin position="12"/>
        <end position="139"/>
    </location>
</feature>
<dbReference type="Pfam" id="PF00892">
    <property type="entry name" value="EamA"/>
    <property type="match status" value="2"/>
</dbReference>
<evidence type="ECO:0000313" key="4">
    <source>
        <dbReference type="Proteomes" id="UP001441944"/>
    </source>
</evidence>
<accession>A0ABQ0AP79</accession>
<evidence type="ECO:0000313" key="3">
    <source>
        <dbReference type="EMBL" id="GAA6197688.1"/>
    </source>
</evidence>
<feature type="transmembrane region" description="Helical" evidence="1">
    <location>
        <begin position="239"/>
        <end position="258"/>
    </location>
</feature>